<protein>
    <submittedName>
        <fullName evidence="9">M28 family metallopeptidase</fullName>
    </submittedName>
</protein>
<keyword evidence="3" id="KW-0479">Metal-binding</keyword>
<keyword evidence="6" id="KW-0862">Zinc</keyword>
<dbReference type="Gene3D" id="3.50.30.30">
    <property type="match status" value="1"/>
</dbReference>
<feature type="domain" description="Peptidase M28" evidence="8">
    <location>
        <begin position="320"/>
        <end position="527"/>
    </location>
</feature>
<evidence type="ECO:0000313" key="9">
    <source>
        <dbReference type="EMBL" id="UUL81582.1"/>
    </source>
</evidence>
<dbReference type="CDD" id="cd04820">
    <property type="entry name" value="PA_M28_1_1"/>
    <property type="match status" value="1"/>
</dbReference>
<dbReference type="Pfam" id="PF04389">
    <property type="entry name" value="Peptidase_M28"/>
    <property type="match status" value="1"/>
</dbReference>
<dbReference type="SUPFAM" id="SSF52025">
    <property type="entry name" value="PA domain"/>
    <property type="match status" value="1"/>
</dbReference>
<dbReference type="Proteomes" id="UP001058533">
    <property type="component" value="Chromosome"/>
</dbReference>
<dbReference type="RefSeq" id="WP_256505270.1">
    <property type="nucleotide sequence ID" value="NZ_CP101740.1"/>
</dbReference>
<feature type="chain" id="PRO_5045661397" evidence="7">
    <location>
        <begin position="20"/>
        <end position="567"/>
    </location>
</feature>
<evidence type="ECO:0000256" key="4">
    <source>
        <dbReference type="ARBA" id="ARBA00022729"/>
    </source>
</evidence>
<evidence type="ECO:0000256" key="7">
    <source>
        <dbReference type="SAM" id="SignalP"/>
    </source>
</evidence>
<feature type="signal peptide" evidence="7">
    <location>
        <begin position="1"/>
        <end position="19"/>
    </location>
</feature>
<evidence type="ECO:0000313" key="10">
    <source>
        <dbReference type="Proteomes" id="UP001058533"/>
    </source>
</evidence>
<reference evidence="9" key="1">
    <citation type="submission" date="2022-07" db="EMBL/GenBank/DDBJ databases">
        <title>Sphingomonas sp. nov., a novel bacterium isolated from the north slope of the Mount Everest.</title>
        <authorList>
            <person name="Cui X."/>
            <person name="Liu Y."/>
        </authorList>
    </citation>
    <scope>NUCLEOTIDE SEQUENCE</scope>
    <source>
        <strain evidence="9">S5-59</strain>
    </source>
</reference>
<dbReference type="InterPro" id="IPR007484">
    <property type="entry name" value="Peptidase_M28"/>
</dbReference>
<keyword evidence="10" id="KW-1185">Reference proteome</keyword>
<evidence type="ECO:0000256" key="2">
    <source>
        <dbReference type="ARBA" id="ARBA00022670"/>
    </source>
</evidence>
<evidence type="ECO:0000256" key="3">
    <source>
        <dbReference type="ARBA" id="ARBA00022723"/>
    </source>
</evidence>
<evidence type="ECO:0000259" key="8">
    <source>
        <dbReference type="Pfam" id="PF04389"/>
    </source>
</evidence>
<evidence type="ECO:0000256" key="5">
    <source>
        <dbReference type="ARBA" id="ARBA00022801"/>
    </source>
</evidence>
<accession>A0ABY5L464</accession>
<dbReference type="EMBL" id="CP101740">
    <property type="protein sequence ID" value="UUL81582.1"/>
    <property type="molecule type" value="Genomic_DNA"/>
</dbReference>
<keyword evidence="2" id="KW-0645">Protease</keyword>
<gene>
    <name evidence="9" type="ORF">NMP03_10240</name>
</gene>
<dbReference type="InterPro" id="IPR045175">
    <property type="entry name" value="M28_fam"/>
</dbReference>
<name>A0ABY5L464_9SPHN</name>
<dbReference type="PANTHER" id="PTHR12147:SF56">
    <property type="entry name" value="AMINOPEPTIDASE YDR415C-RELATED"/>
    <property type="match status" value="1"/>
</dbReference>
<dbReference type="PANTHER" id="PTHR12147">
    <property type="entry name" value="METALLOPEPTIDASE M28 FAMILY MEMBER"/>
    <property type="match status" value="1"/>
</dbReference>
<evidence type="ECO:0000256" key="1">
    <source>
        <dbReference type="ARBA" id="ARBA00022438"/>
    </source>
</evidence>
<organism evidence="9 10">
    <name type="scientific">Sphingomonas qomolangmaensis</name>
    <dbReference type="NCBI Taxonomy" id="2918765"/>
    <lineage>
        <taxon>Bacteria</taxon>
        <taxon>Pseudomonadati</taxon>
        <taxon>Pseudomonadota</taxon>
        <taxon>Alphaproteobacteria</taxon>
        <taxon>Sphingomonadales</taxon>
        <taxon>Sphingomonadaceae</taxon>
        <taxon>Sphingomonas</taxon>
    </lineage>
</organism>
<dbReference type="InterPro" id="IPR046450">
    <property type="entry name" value="PA_dom_sf"/>
</dbReference>
<keyword evidence="4 7" id="KW-0732">Signal</keyword>
<proteinExistence type="predicted"/>
<dbReference type="SUPFAM" id="SSF53187">
    <property type="entry name" value="Zn-dependent exopeptidases"/>
    <property type="match status" value="1"/>
</dbReference>
<keyword evidence="5" id="KW-0378">Hydrolase</keyword>
<dbReference type="Gene3D" id="3.40.630.10">
    <property type="entry name" value="Zn peptidases"/>
    <property type="match status" value="2"/>
</dbReference>
<sequence length="567" mass="59891">MLRTAALLLALPLSSIAFAQTAPAPASAPAAAAPTESVATINARVNAALPADQAAMKAHVMFLSSDAMQGREAGTESYNVAAQYVASQFYSAGLTPAGTDGSYLQTVPLVSYKPASKGSFRYTPRGGSAAPLVFGEEYLPAPDPSRAKTVVDAPVVFVGYGIDAPRFKRNDYAGVDVKGKIVAFFAGAPASFPGEERAHFGNAANKAVAAQAKGAVGYLTLESPTSAKVRPFSRLAESYDSARMTWARPDGTGFFAAPDAPALGSLSMTGAEKLFAGARTSWASVVKTAETPAARFKAVELPGRLAIELATTIAPVTSYNVAGMLEGSDPQRKNEVVVLTAHLDHVGVGTPKNGDAIYNGAMDNAVGIAAMIEEAKRFKASGTPPKRSILFLAVTAEEKGLVGADYFAHNPSIAKERMVANVNLDMPIITYKFEDVIAFGAERSTLGGYVKAAAAKLGVTFSPDPMPDQGLFTRSDHYRFVQQGIPSVFLWPGTKGPGKAAVDEFFAKHYHQPSDSMGQVPAIDWESGTRFIEANYMIAREIADAPERPEWNKGDFFGTLYEGYGAK</sequence>
<keyword evidence="1" id="KW-0031">Aminopeptidase</keyword>
<evidence type="ECO:0000256" key="6">
    <source>
        <dbReference type="ARBA" id="ARBA00022833"/>
    </source>
</evidence>